<feature type="binding site" evidence="9">
    <location>
        <position position="140"/>
    </location>
    <ligand>
        <name>Mn(2+)</name>
        <dbReference type="ChEBI" id="CHEBI:29035"/>
    </ligand>
</feature>
<feature type="binding site" evidence="9">
    <location>
        <position position="208"/>
    </location>
    <ligand>
        <name>1-deoxy-D-xylulose 5-phosphate</name>
        <dbReference type="ChEBI" id="CHEBI:57792"/>
    </ligand>
</feature>
<keyword evidence="9" id="KW-0460">Magnesium</keyword>
<dbReference type="HAMAP" id="MF_00183">
    <property type="entry name" value="DXP_reductoisom"/>
    <property type="match status" value="1"/>
</dbReference>
<dbReference type="InterPro" id="IPR026877">
    <property type="entry name" value="DXPR_C"/>
</dbReference>
<evidence type="ECO:0000256" key="1">
    <source>
        <dbReference type="ARBA" id="ARBA00005094"/>
    </source>
</evidence>
<dbReference type="SUPFAM" id="SSF69055">
    <property type="entry name" value="1-deoxy-D-xylulose-5-phosphate reductoisomerase, C-terminal domain"/>
    <property type="match status" value="1"/>
</dbReference>
<dbReference type="GO" id="GO:0030604">
    <property type="term" value="F:1-deoxy-D-xylulose-5-phosphate reductoisomerase activity"/>
    <property type="evidence" value="ECO:0007669"/>
    <property type="project" value="UniProtKB-UniRule"/>
</dbReference>
<accession>A0A497XTI4</accession>
<dbReference type="InterPro" id="IPR013512">
    <property type="entry name" value="DXP_reductoisomerase_N"/>
</dbReference>
<comment type="similarity">
    <text evidence="2 9">Belongs to the DXR family.</text>
</comment>
<feature type="binding site" evidence="9">
    <location>
        <position position="11"/>
    </location>
    <ligand>
        <name>NADPH</name>
        <dbReference type="ChEBI" id="CHEBI:57783"/>
    </ligand>
</feature>
<feature type="binding site" evidence="9">
    <location>
        <position position="211"/>
    </location>
    <ligand>
        <name>1-deoxy-D-xylulose 5-phosphate</name>
        <dbReference type="ChEBI" id="CHEBI:57792"/>
    </ligand>
</feature>
<feature type="binding site" evidence="9">
    <location>
        <position position="142"/>
    </location>
    <ligand>
        <name>1-deoxy-D-xylulose 5-phosphate</name>
        <dbReference type="ChEBI" id="CHEBI:57792"/>
    </ligand>
</feature>
<dbReference type="Gene3D" id="1.10.1740.10">
    <property type="match status" value="1"/>
</dbReference>
<evidence type="ECO:0000259" key="11">
    <source>
        <dbReference type="Pfam" id="PF08436"/>
    </source>
</evidence>
<keyword evidence="7 9" id="KW-0414">Isoprene biosynthesis</keyword>
<dbReference type="EMBL" id="RCCJ01000001">
    <property type="protein sequence ID" value="RLJ71480.1"/>
    <property type="molecule type" value="Genomic_DNA"/>
</dbReference>
<dbReference type="GO" id="GO:0051484">
    <property type="term" value="P:isopentenyl diphosphate biosynthetic process, methylerythritol 4-phosphate pathway involved in terpenoid biosynthetic process"/>
    <property type="evidence" value="ECO:0007669"/>
    <property type="project" value="TreeGrafter"/>
</dbReference>
<dbReference type="Pfam" id="PF13288">
    <property type="entry name" value="DXPR_C"/>
    <property type="match status" value="1"/>
</dbReference>
<dbReference type="GO" id="GO:0016853">
    <property type="term" value="F:isomerase activity"/>
    <property type="evidence" value="ECO:0007669"/>
    <property type="project" value="UniProtKB-KW"/>
</dbReference>
<feature type="binding site" evidence="9">
    <location>
        <position position="119"/>
    </location>
    <ligand>
        <name>1-deoxy-D-xylulose 5-phosphate</name>
        <dbReference type="ChEBI" id="CHEBI:57792"/>
    </ligand>
</feature>
<feature type="binding site" evidence="9">
    <location>
        <position position="142"/>
    </location>
    <ligand>
        <name>Mn(2+)</name>
        <dbReference type="ChEBI" id="CHEBI:29035"/>
    </ligand>
</feature>
<dbReference type="SUPFAM" id="SSF55347">
    <property type="entry name" value="Glyceraldehyde-3-phosphate dehydrogenase-like, C-terminal domain"/>
    <property type="match status" value="1"/>
</dbReference>
<dbReference type="EC" id="1.1.1.267" evidence="9"/>
<dbReference type="GO" id="GO:0030145">
    <property type="term" value="F:manganese ion binding"/>
    <property type="evidence" value="ECO:0007669"/>
    <property type="project" value="TreeGrafter"/>
</dbReference>
<evidence type="ECO:0000313" key="13">
    <source>
        <dbReference type="EMBL" id="RLJ71480.1"/>
    </source>
</evidence>
<feature type="binding site" evidence="9">
    <location>
        <position position="195"/>
    </location>
    <ligand>
        <name>NADPH</name>
        <dbReference type="ChEBI" id="CHEBI:57783"/>
    </ligand>
</feature>
<protein>
    <recommendedName>
        <fullName evidence="9">1-deoxy-D-xylulose 5-phosphate reductoisomerase</fullName>
        <shortName evidence="9">DXP reductoisomerase</shortName>
        <ecNumber evidence="9">1.1.1.267</ecNumber>
    </recommendedName>
    <alternativeName>
        <fullName evidence="9">1-deoxyxylulose-5-phosphate reductoisomerase</fullName>
    </alternativeName>
    <alternativeName>
        <fullName evidence="9">2-C-methyl-D-erythritol 4-phosphate synthase</fullName>
    </alternativeName>
</protein>
<evidence type="ECO:0000256" key="2">
    <source>
        <dbReference type="ARBA" id="ARBA00006825"/>
    </source>
</evidence>
<feature type="binding site" evidence="9">
    <location>
        <position position="37"/>
    </location>
    <ligand>
        <name>NADPH</name>
        <dbReference type="ChEBI" id="CHEBI:57783"/>
    </ligand>
</feature>
<dbReference type="UniPathway" id="UPA00056">
    <property type="reaction ID" value="UER00092"/>
</dbReference>
<comment type="pathway">
    <text evidence="1 9">Isoprenoid biosynthesis; isopentenyl diphosphate biosynthesis via DXP pathway; isopentenyl diphosphate from 1-deoxy-D-xylulose 5-phosphate: step 1/6.</text>
</comment>
<feature type="binding site" evidence="9">
    <location>
        <position position="12"/>
    </location>
    <ligand>
        <name>NADPH</name>
        <dbReference type="ChEBI" id="CHEBI:57783"/>
    </ligand>
</feature>
<comment type="cofactor">
    <cofactor evidence="9">
        <name>Mg(2+)</name>
        <dbReference type="ChEBI" id="CHEBI:18420"/>
    </cofactor>
    <cofactor evidence="9">
        <name>Mn(2+)</name>
        <dbReference type="ChEBI" id="CHEBI:29035"/>
    </cofactor>
</comment>
<feature type="domain" description="1-deoxy-D-xylulose 5-phosphate reductoisomerase C-terminal" evidence="11">
    <location>
        <begin position="136"/>
        <end position="219"/>
    </location>
</feature>
<dbReference type="InterPro" id="IPR036291">
    <property type="entry name" value="NAD(P)-bd_dom_sf"/>
</dbReference>
<organism evidence="13 14">
    <name type="scientific">Hydrogenivirga caldilitoris</name>
    <dbReference type="NCBI Taxonomy" id="246264"/>
    <lineage>
        <taxon>Bacteria</taxon>
        <taxon>Pseudomonadati</taxon>
        <taxon>Aquificota</taxon>
        <taxon>Aquificia</taxon>
        <taxon>Aquificales</taxon>
        <taxon>Aquificaceae</taxon>
        <taxon>Hydrogenivirga</taxon>
    </lineage>
</organism>
<keyword evidence="4 9" id="KW-0521">NADP</keyword>
<dbReference type="InterPro" id="IPR013644">
    <property type="entry name" value="DXP_reductoisomerase_C"/>
</dbReference>
<dbReference type="InterPro" id="IPR003821">
    <property type="entry name" value="DXP_reductoisomerase"/>
</dbReference>
<evidence type="ECO:0000256" key="8">
    <source>
        <dbReference type="ARBA" id="ARBA00048543"/>
    </source>
</evidence>
<feature type="binding site" evidence="9">
    <location>
        <position position="202"/>
    </location>
    <ligand>
        <name>1-deoxy-D-xylulose 5-phosphate</name>
        <dbReference type="ChEBI" id="CHEBI:57792"/>
    </ligand>
</feature>
<comment type="function">
    <text evidence="9">Catalyzes the NADPH-dependent rearrangement and reduction of 1-deoxy-D-xylulose-5-phosphate (DXP) to 2-C-methyl-D-erythritol 4-phosphate (MEP).</text>
</comment>
<sequence length="381" mass="42704">MIKLAVLGSTGSVGTQTLEVAEKFPEEIEVKALLARRASDTLLLQTRKFKPELVVTYEEPSKDWLSSLPKGTQHMLGDEGLHAAVALSDRVMNAVSGVNGIKPAHVVLKSGKLLLASNKESIICLGELVKENRERVIPVDSEHNALFQLLRDIDVKDIRFVYLTASGGPFKDWSLEEMSKATKEQALRHPRWNMGAKITIDSATLMNKGFELLEAMNLFCLDMDRIKVVIHPQSVVHGVVELKDGSFFMHASQTDMKIPIMHALFYPERKTYPFERKPLPELSPVSFEEVDTDKFRALYLARWAGEMGGVYIPVLLGADEEAVELFLEGRIGFLKIVEIIEKTLSEVNISDPRSIDEILAAVEWGRAKVRDIYEREYAGVV</sequence>
<dbReference type="Pfam" id="PF02670">
    <property type="entry name" value="DXP_reductoisom"/>
    <property type="match status" value="1"/>
</dbReference>
<keyword evidence="13" id="KW-0413">Isomerase</keyword>
<reference evidence="13 14" key="1">
    <citation type="submission" date="2018-10" db="EMBL/GenBank/DDBJ databases">
        <title>Genomic Encyclopedia of Archaeal and Bacterial Type Strains, Phase II (KMG-II): from individual species to whole genera.</title>
        <authorList>
            <person name="Goeker M."/>
        </authorList>
    </citation>
    <scope>NUCLEOTIDE SEQUENCE [LARGE SCALE GENOMIC DNA]</scope>
    <source>
        <strain evidence="13 14">DSM 16510</strain>
    </source>
</reference>
<feature type="binding site" evidence="9">
    <location>
        <position position="13"/>
    </location>
    <ligand>
        <name>NADPH</name>
        <dbReference type="ChEBI" id="CHEBI:57783"/>
    </ligand>
</feature>
<evidence type="ECO:0000256" key="9">
    <source>
        <dbReference type="HAMAP-Rule" id="MF_00183"/>
    </source>
</evidence>
<dbReference type="Gene3D" id="3.40.50.720">
    <property type="entry name" value="NAD(P)-binding Rossmann-like Domain"/>
    <property type="match status" value="1"/>
</dbReference>
<keyword evidence="3 9" id="KW-0479">Metal-binding</keyword>
<dbReference type="Proteomes" id="UP000267841">
    <property type="component" value="Unassembled WGS sequence"/>
</dbReference>
<evidence type="ECO:0000256" key="5">
    <source>
        <dbReference type="ARBA" id="ARBA00023002"/>
    </source>
</evidence>
<evidence type="ECO:0000259" key="12">
    <source>
        <dbReference type="Pfam" id="PF13288"/>
    </source>
</evidence>
<dbReference type="PANTHER" id="PTHR30525">
    <property type="entry name" value="1-DEOXY-D-XYLULOSE 5-PHOSPHATE REDUCTOISOMERASE"/>
    <property type="match status" value="1"/>
</dbReference>
<dbReference type="Pfam" id="PF08436">
    <property type="entry name" value="DXP_redisom_C"/>
    <property type="match status" value="1"/>
</dbReference>
<dbReference type="OrthoDB" id="9806546at2"/>
<feature type="binding site" evidence="9">
    <location>
        <position position="141"/>
    </location>
    <ligand>
        <name>1-deoxy-D-xylulose 5-phosphate</name>
        <dbReference type="ChEBI" id="CHEBI:57792"/>
    </ligand>
</feature>
<comment type="caution">
    <text evidence="13">The sequence shown here is derived from an EMBL/GenBank/DDBJ whole genome shotgun (WGS) entry which is preliminary data.</text>
</comment>
<proteinExistence type="inferred from homology"/>
<dbReference type="InterPro" id="IPR036169">
    <property type="entry name" value="DXPR_C_sf"/>
</dbReference>
<dbReference type="RefSeq" id="WP_121012899.1">
    <property type="nucleotide sequence ID" value="NZ_RCCJ01000001.1"/>
</dbReference>
<feature type="binding site" evidence="9">
    <location>
        <position position="211"/>
    </location>
    <ligand>
        <name>Mn(2+)</name>
        <dbReference type="ChEBI" id="CHEBI:29035"/>
    </ligand>
</feature>
<feature type="binding site" evidence="9">
    <location>
        <position position="10"/>
    </location>
    <ligand>
        <name>NADPH</name>
        <dbReference type="ChEBI" id="CHEBI:57783"/>
    </ligand>
</feature>
<dbReference type="SUPFAM" id="SSF51735">
    <property type="entry name" value="NAD(P)-binding Rossmann-fold domains"/>
    <property type="match status" value="1"/>
</dbReference>
<feature type="binding site" evidence="9">
    <location>
        <position position="120"/>
    </location>
    <ligand>
        <name>NADPH</name>
        <dbReference type="ChEBI" id="CHEBI:57783"/>
    </ligand>
</feature>
<dbReference type="NCBIfam" id="TIGR00243">
    <property type="entry name" value="Dxr"/>
    <property type="match status" value="1"/>
</dbReference>
<feature type="binding site" evidence="9">
    <location>
        <position position="207"/>
    </location>
    <ligand>
        <name>1-deoxy-D-xylulose 5-phosphate</name>
        <dbReference type="ChEBI" id="CHEBI:57792"/>
    </ligand>
</feature>
<comment type="catalytic activity">
    <reaction evidence="8">
        <text>2-C-methyl-D-erythritol 4-phosphate + NADP(+) = 1-deoxy-D-xylulose 5-phosphate + NADPH + H(+)</text>
        <dbReference type="Rhea" id="RHEA:13717"/>
        <dbReference type="ChEBI" id="CHEBI:15378"/>
        <dbReference type="ChEBI" id="CHEBI:57783"/>
        <dbReference type="ChEBI" id="CHEBI:57792"/>
        <dbReference type="ChEBI" id="CHEBI:58262"/>
        <dbReference type="ChEBI" id="CHEBI:58349"/>
        <dbReference type="EC" id="1.1.1.267"/>
    </reaction>
    <physiologicalReaction direction="right-to-left" evidence="8">
        <dbReference type="Rhea" id="RHEA:13719"/>
    </physiologicalReaction>
</comment>
<dbReference type="PANTHER" id="PTHR30525:SF0">
    <property type="entry name" value="1-DEOXY-D-XYLULOSE 5-PHOSPHATE REDUCTOISOMERASE, CHLOROPLASTIC"/>
    <property type="match status" value="1"/>
</dbReference>
<feature type="binding site" evidence="9">
    <location>
        <position position="189"/>
    </location>
    <ligand>
        <name>1-deoxy-D-xylulose 5-phosphate</name>
        <dbReference type="ChEBI" id="CHEBI:57792"/>
    </ligand>
</feature>
<dbReference type="GO" id="GO:0070402">
    <property type="term" value="F:NADPH binding"/>
    <property type="evidence" value="ECO:0007669"/>
    <property type="project" value="InterPro"/>
</dbReference>
<feature type="binding site" evidence="9">
    <location>
        <position position="166"/>
    </location>
    <ligand>
        <name>1-deoxy-D-xylulose 5-phosphate</name>
        <dbReference type="ChEBI" id="CHEBI:57792"/>
    </ligand>
</feature>
<evidence type="ECO:0000256" key="7">
    <source>
        <dbReference type="ARBA" id="ARBA00023229"/>
    </source>
</evidence>
<dbReference type="PIRSF" id="PIRSF006205">
    <property type="entry name" value="Dxp_reductismrs"/>
    <property type="match status" value="1"/>
</dbReference>
<evidence type="ECO:0000259" key="10">
    <source>
        <dbReference type="Pfam" id="PF02670"/>
    </source>
</evidence>
<gene>
    <name evidence="9" type="primary">dxr</name>
    <name evidence="13" type="ORF">BCF55_1782</name>
</gene>
<keyword evidence="14" id="KW-1185">Reference proteome</keyword>
<evidence type="ECO:0000256" key="6">
    <source>
        <dbReference type="ARBA" id="ARBA00023211"/>
    </source>
</evidence>
<evidence type="ECO:0000256" key="4">
    <source>
        <dbReference type="ARBA" id="ARBA00022857"/>
    </source>
</evidence>
<dbReference type="AlphaFoldDB" id="A0A497XTI4"/>
<evidence type="ECO:0000256" key="3">
    <source>
        <dbReference type="ARBA" id="ARBA00022723"/>
    </source>
</evidence>
<name>A0A497XTI4_9AQUI</name>
<keyword evidence="6 9" id="KW-0464">Manganese</keyword>
<feature type="binding site" evidence="9">
    <location>
        <position position="118"/>
    </location>
    <ligand>
        <name>NADPH</name>
        <dbReference type="ChEBI" id="CHEBI:57783"/>
    </ligand>
</feature>
<feature type="domain" description="1-deoxy-D-xylulose 5-phosphate reductoisomerase N-terminal" evidence="10">
    <location>
        <begin position="4"/>
        <end position="126"/>
    </location>
</feature>
<keyword evidence="5 9" id="KW-0560">Oxidoreductase</keyword>
<comment type="caution">
    <text evidence="9">Lacks conserved residue(s) required for the propagation of feature annotation.</text>
</comment>
<feature type="domain" description="DXP reductoisomerase C-terminal" evidence="12">
    <location>
        <begin position="252"/>
        <end position="367"/>
    </location>
</feature>
<evidence type="ECO:0000313" key="14">
    <source>
        <dbReference type="Proteomes" id="UP000267841"/>
    </source>
</evidence>